<keyword evidence="3" id="KW-0732">Signal</keyword>
<feature type="domain" description="Carboxylesterase type B" evidence="4">
    <location>
        <begin position="27"/>
        <end position="516"/>
    </location>
</feature>
<keyword evidence="6" id="KW-1185">Reference proteome</keyword>
<dbReference type="InterPro" id="IPR002018">
    <property type="entry name" value="CarbesteraseB"/>
</dbReference>
<gene>
    <name evidence="5" type="ORF">HMN09_00812700</name>
</gene>
<sequence length="541" mass="57765">MLKTTFFAVLCAAAAYGASVKIGDTTVIGLDIPTFEQEFFGGIPYAVPPLGDLRFRPPVLKTTLDGSTFNATAYGPSCLQVGFEPPLVSEDCLSVNVLRPAGLSADAGLPVMLWVYGGGFDSGGSVLYNGSGIVLESVLRGTPVIFASLNYRLGPLGFLQGKEAGDNGALNLGIRDELAAIEWIHTNIGLFGGDKDKITVFGESAGAIITSILFLNSPIADFARAAIFESGSQAASPLFLADRNEIDWQHFVANVESCSDLAKSGSTFACLRKASSAELLIGLNAAFNETEKEFPWQPLIDGPGGLIPELPSALFKKGQFTKLPFISGTNLDEGTLFTNTAVNGEANVFDIVFTNFTPSFVSEPALKTGVNKLLEMYYPDIPALGSPFGTGNDTFGLAPEFKQLAAIFGDTSFVALRREWMGAAAGAGVPTFGYLFTEPVPGNPPYLGVFHSTEIDFVYGAPPNTTSGFALSQAMMNYWISFADSLTPNDGLGVPRPAWTQWTPKDQAVIQLNGDNLTMIPDTFRIKQTDFINSNPTLWNH</sequence>
<dbReference type="PROSITE" id="PS00122">
    <property type="entry name" value="CARBOXYLESTERASE_B_1"/>
    <property type="match status" value="1"/>
</dbReference>
<evidence type="ECO:0000259" key="4">
    <source>
        <dbReference type="Pfam" id="PF00135"/>
    </source>
</evidence>
<proteinExistence type="inferred from homology"/>
<dbReference type="SUPFAM" id="SSF53474">
    <property type="entry name" value="alpha/beta-Hydrolases"/>
    <property type="match status" value="1"/>
</dbReference>
<dbReference type="InterPro" id="IPR029058">
    <property type="entry name" value="AB_hydrolase_fold"/>
</dbReference>
<name>A0A8H6SUZ9_MYCCL</name>
<feature type="signal peptide" evidence="3">
    <location>
        <begin position="1"/>
        <end position="17"/>
    </location>
</feature>
<evidence type="ECO:0000313" key="6">
    <source>
        <dbReference type="Proteomes" id="UP000613580"/>
    </source>
</evidence>
<comment type="caution">
    <text evidence="5">The sequence shown here is derived from an EMBL/GenBank/DDBJ whole genome shotgun (WGS) entry which is preliminary data.</text>
</comment>
<dbReference type="GO" id="GO:0016787">
    <property type="term" value="F:hydrolase activity"/>
    <property type="evidence" value="ECO:0007669"/>
    <property type="project" value="UniProtKB-KW"/>
</dbReference>
<dbReference type="Gene3D" id="3.40.50.1820">
    <property type="entry name" value="alpha/beta hydrolase"/>
    <property type="match status" value="1"/>
</dbReference>
<dbReference type="OrthoDB" id="408631at2759"/>
<dbReference type="AlphaFoldDB" id="A0A8H6SUZ9"/>
<reference evidence="5" key="1">
    <citation type="submission" date="2020-05" db="EMBL/GenBank/DDBJ databases">
        <title>Mycena genomes resolve the evolution of fungal bioluminescence.</title>
        <authorList>
            <person name="Tsai I.J."/>
        </authorList>
    </citation>
    <scope>NUCLEOTIDE SEQUENCE</scope>
    <source>
        <strain evidence="5">110903Hualien_Pintung</strain>
    </source>
</reference>
<evidence type="ECO:0000256" key="3">
    <source>
        <dbReference type="RuleBase" id="RU361235"/>
    </source>
</evidence>
<dbReference type="EMBL" id="JACAZE010000010">
    <property type="protein sequence ID" value="KAF7305595.1"/>
    <property type="molecule type" value="Genomic_DNA"/>
</dbReference>
<evidence type="ECO:0000313" key="5">
    <source>
        <dbReference type="EMBL" id="KAF7305595.1"/>
    </source>
</evidence>
<feature type="chain" id="PRO_5034423194" description="Carboxylic ester hydrolase" evidence="3">
    <location>
        <begin position="18"/>
        <end position="541"/>
    </location>
</feature>
<dbReference type="PANTHER" id="PTHR11559">
    <property type="entry name" value="CARBOXYLESTERASE"/>
    <property type="match status" value="1"/>
</dbReference>
<dbReference type="EC" id="3.1.1.-" evidence="3"/>
<dbReference type="Proteomes" id="UP000613580">
    <property type="component" value="Unassembled WGS sequence"/>
</dbReference>
<dbReference type="InterPro" id="IPR050309">
    <property type="entry name" value="Type-B_Carboxylest/Lipase"/>
</dbReference>
<comment type="similarity">
    <text evidence="1 3">Belongs to the type-B carboxylesterase/lipase family.</text>
</comment>
<evidence type="ECO:0000256" key="1">
    <source>
        <dbReference type="ARBA" id="ARBA00005964"/>
    </source>
</evidence>
<keyword evidence="2 3" id="KW-0378">Hydrolase</keyword>
<protein>
    <recommendedName>
        <fullName evidence="3">Carboxylic ester hydrolase</fullName>
        <ecNumber evidence="3">3.1.1.-</ecNumber>
    </recommendedName>
</protein>
<organism evidence="5 6">
    <name type="scientific">Mycena chlorophos</name>
    <name type="common">Agaric fungus</name>
    <name type="synonym">Agaricus chlorophos</name>
    <dbReference type="NCBI Taxonomy" id="658473"/>
    <lineage>
        <taxon>Eukaryota</taxon>
        <taxon>Fungi</taxon>
        <taxon>Dikarya</taxon>
        <taxon>Basidiomycota</taxon>
        <taxon>Agaricomycotina</taxon>
        <taxon>Agaricomycetes</taxon>
        <taxon>Agaricomycetidae</taxon>
        <taxon>Agaricales</taxon>
        <taxon>Marasmiineae</taxon>
        <taxon>Mycenaceae</taxon>
        <taxon>Mycena</taxon>
    </lineage>
</organism>
<evidence type="ECO:0000256" key="2">
    <source>
        <dbReference type="ARBA" id="ARBA00022801"/>
    </source>
</evidence>
<dbReference type="InterPro" id="IPR019826">
    <property type="entry name" value="Carboxylesterase_B_AS"/>
</dbReference>
<accession>A0A8H6SUZ9</accession>
<dbReference type="Pfam" id="PF00135">
    <property type="entry name" value="COesterase"/>
    <property type="match status" value="1"/>
</dbReference>